<dbReference type="Proteomes" id="UP000199477">
    <property type="component" value="Unassembled WGS sequence"/>
</dbReference>
<dbReference type="STRING" id="500610.SAMN02799615_01354"/>
<protein>
    <submittedName>
        <fullName evidence="2">Pimeloyl-ACP methyl ester carboxylesterase</fullName>
    </submittedName>
</protein>
<sequence length="266" mass="29227">MPATTTEDFWIATDRGRLHVRHWYPAAGEPAAAPIVLFHDSLGCVELWRDFPEQLADATGRGVIAYDRLGFGQSDPHLGRLDAGFVGEEARDGFRFLREALRLDRFVAFGHSVGGGMAVACAAAWPDDCDALITESAQAFVEDRTLQGIRVAKLSFARPGQLDRLRKYHGDKAAWVLQAWIETWLAPDFAAWNLDEALRQVRCPLLVLHGDRDEFGSPRHPERIAALAAGPVAKHVWEGYGHVPHRENAAAVTALASSWLDTATAG</sequence>
<keyword evidence="3" id="KW-1185">Reference proteome</keyword>
<accession>A0A1I2C3X2</accession>
<dbReference type="InterPro" id="IPR050266">
    <property type="entry name" value="AB_hydrolase_sf"/>
</dbReference>
<dbReference type="SUPFAM" id="SSF53474">
    <property type="entry name" value="alpha/beta-Hydrolases"/>
    <property type="match status" value="1"/>
</dbReference>
<dbReference type="InterPro" id="IPR029058">
    <property type="entry name" value="AB_hydrolase_fold"/>
</dbReference>
<gene>
    <name evidence="2" type="ORF">SAMN02799615_01354</name>
</gene>
<reference evidence="3" key="1">
    <citation type="submission" date="2016-10" db="EMBL/GenBank/DDBJ databases">
        <authorList>
            <person name="Varghese N."/>
            <person name="Submissions S."/>
        </authorList>
    </citation>
    <scope>NUCLEOTIDE SEQUENCE [LARGE SCALE GENOMIC DNA]</scope>
    <source>
        <strain evidence="3">UNC178MFTsu3.1</strain>
    </source>
</reference>
<dbReference type="InterPro" id="IPR000073">
    <property type="entry name" value="AB_hydrolase_1"/>
</dbReference>
<dbReference type="AlphaFoldDB" id="A0A1I2C3X2"/>
<evidence type="ECO:0000313" key="3">
    <source>
        <dbReference type="Proteomes" id="UP000199477"/>
    </source>
</evidence>
<dbReference type="PANTHER" id="PTHR43798">
    <property type="entry name" value="MONOACYLGLYCEROL LIPASE"/>
    <property type="match status" value="1"/>
</dbReference>
<dbReference type="EMBL" id="FONH01000003">
    <property type="protein sequence ID" value="SFE63017.1"/>
    <property type="molecule type" value="Genomic_DNA"/>
</dbReference>
<dbReference type="RefSeq" id="WP_026636113.1">
    <property type="nucleotide sequence ID" value="NZ_FONH01000003.1"/>
</dbReference>
<proteinExistence type="predicted"/>
<evidence type="ECO:0000313" key="2">
    <source>
        <dbReference type="EMBL" id="SFE63017.1"/>
    </source>
</evidence>
<organism evidence="2 3">
    <name type="scientific">Dyella marensis</name>
    <dbReference type="NCBI Taxonomy" id="500610"/>
    <lineage>
        <taxon>Bacteria</taxon>
        <taxon>Pseudomonadati</taxon>
        <taxon>Pseudomonadota</taxon>
        <taxon>Gammaproteobacteria</taxon>
        <taxon>Lysobacterales</taxon>
        <taxon>Rhodanobacteraceae</taxon>
        <taxon>Dyella</taxon>
    </lineage>
</organism>
<evidence type="ECO:0000259" key="1">
    <source>
        <dbReference type="Pfam" id="PF00561"/>
    </source>
</evidence>
<dbReference type="Gene3D" id="3.40.50.1820">
    <property type="entry name" value="alpha/beta hydrolase"/>
    <property type="match status" value="1"/>
</dbReference>
<feature type="domain" description="AB hydrolase-1" evidence="1">
    <location>
        <begin position="34"/>
        <end position="149"/>
    </location>
</feature>
<dbReference type="Pfam" id="PF00561">
    <property type="entry name" value="Abhydrolase_1"/>
    <property type="match status" value="1"/>
</dbReference>
<name>A0A1I2C3X2_9GAMM</name>